<comment type="caution">
    <text evidence="1">The sequence shown here is derived from an EMBL/GenBank/DDBJ whole genome shotgun (WGS) entry which is preliminary data.</text>
</comment>
<evidence type="ECO:0000313" key="1">
    <source>
        <dbReference type="EMBL" id="OBQ22451.1"/>
    </source>
</evidence>
<gene>
    <name evidence="1" type="ORF">AN481_15675</name>
</gene>
<proteinExistence type="predicted"/>
<name>A0A1B7VPQ5_APHFL</name>
<reference evidence="1 2" key="1">
    <citation type="submission" date="2015-09" db="EMBL/GenBank/DDBJ databases">
        <title>Whole genome shotgun sequence assembly of Aphanizomenon flos-aquae UKL13.</title>
        <authorList>
            <person name="Driscoll C."/>
        </authorList>
    </citation>
    <scope>NUCLEOTIDE SEQUENCE [LARGE SCALE GENOMIC DNA]</scope>
    <source>
        <strain evidence="1">MDT13</strain>
    </source>
</reference>
<accession>A0A1B7VPQ5</accession>
<sequence>MIMVNQNILILRPKFNIFWAIFIRLFLTFNTSATEEINQYQQIVIALTEILGLMQEIDRIIPGFPIE</sequence>
<evidence type="ECO:0000313" key="2">
    <source>
        <dbReference type="Proteomes" id="UP000092382"/>
    </source>
</evidence>
<dbReference type="EMBL" id="LJOY01000062">
    <property type="protein sequence ID" value="OBQ22451.1"/>
    <property type="molecule type" value="Genomic_DNA"/>
</dbReference>
<dbReference type="AlphaFoldDB" id="A0A1B7VPQ5"/>
<protein>
    <submittedName>
        <fullName evidence="1">Uncharacterized protein</fullName>
    </submittedName>
</protein>
<dbReference type="PATRIC" id="fig|1710894.3.peg.1708"/>
<organism evidence="1 2">
    <name type="scientific">Aphanizomenon flos-aquae LD13</name>
    <dbReference type="NCBI Taxonomy" id="1710894"/>
    <lineage>
        <taxon>Bacteria</taxon>
        <taxon>Bacillati</taxon>
        <taxon>Cyanobacteriota</taxon>
        <taxon>Cyanophyceae</taxon>
        <taxon>Nostocales</taxon>
        <taxon>Aphanizomenonaceae</taxon>
        <taxon>Aphanizomenon</taxon>
    </lineage>
</organism>
<dbReference type="Proteomes" id="UP000092382">
    <property type="component" value="Unassembled WGS sequence"/>
</dbReference>